<proteinExistence type="predicted"/>
<dbReference type="PANTHER" id="PTHR30458:SF0">
    <property type="entry name" value="1,2-PHENYLACETYL-COA EPOXIDASE, SUBUNIT C"/>
    <property type="match status" value="1"/>
</dbReference>
<protein>
    <submittedName>
        <fullName evidence="1">Phenylacetate-CoA oxygenase subunit PaaI</fullName>
    </submittedName>
</protein>
<dbReference type="EMBL" id="SJKD01000003">
    <property type="protein sequence ID" value="TCC50014.1"/>
    <property type="molecule type" value="Genomic_DNA"/>
</dbReference>
<dbReference type="Pfam" id="PF05138">
    <property type="entry name" value="PaaA_PaaC"/>
    <property type="match status" value="1"/>
</dbReference>
<dbReference type="SUPFAM" id="SSF47240">
    <property type="entry name" value="Ferritin-like"/>
    <property type="match status" value="1"/>
</dbReference>
<gene>
    <name evidence="1" type="primary">paaI</name>
    <name evidence="1" type="ORF">E0H75_17110</name>
</gene>
<dbReference type="PIRSF" id="PIRSF037834">
    <property type="entry name" value="PA_CoA_Oase3"/>
    <property type="match status" value="1"/>
</dbReference>
<dbReference type="OrthoDB" id="9789947at2"/>
<dbReference type="PANTHER" id="PTHR30458">
    <property type="entry name" value="PHENYLACETIC ACID DEGRADATION PROTEIN PAA"/>
    <property type="match status" value="1"/>
</dbReference>
<organism evidence="1 2">
    <name type="scientific">Kribbella capetownensis</name>
    <dbReference type="NCBI Taxonomy" id="1572659"/>
    <lineage>
        <taxon>Bacteria</taxon>
        <taxon>Bacillati</taxon>
        <taxon>Actinomycetota</taxon>
        <taxon>Actinomycetes</taxon>
        <taxon>Propionibacteriales</taxon>
        <taxon>Kribbellaceae</taxon>
        <taxon>Kribbella</taxon>
    </lineage>
</organism>
<accession>A0A4R0JV08</accession>
<reference evidence="1 2" key="1">
    <citation type="submission" date="2019-02" db="EMBL/GenBank/DDBJ databases">
        <title>Kribbella capetownensis sp. nov. and Kribbella speibonae sp. nov., isolated from soil.</title>
        <authorList>
            <person name="Curtis S.M."/>
            <person name="Norton I."/>
            <person name="Everest G.J."/>
            <person name="Meyers P.R."/>
        </authorList>
    </citation>
    <scope>NUCLEOTIDE SEQUENCE [LARGE SCALE GENOMIC DNA]</scope>
    <source>
        <strain evidence="1 2">YM53</strain>
    </source>
</reference>
<dbReference type="InterPro" id="IPR011882">
    <property type="entry name" value="PaaC"/>
</dbReference>
<dbReference type="Gene3D" id="1.20.1260.10">
    <property type="match status" value="1"/>
</dbReference>
<dbReference type="GO" id="GO:0005829">
    <property type="term" value="C:cytosol"/>
    <property type="evidence" value="ECO:0007669"/>
    <property type="project" value="TreeGrafter"/>
</dbReference>
<comment type="caution">
    <text evidence="1">The sequence shown here is derived from an EMBL/GenBank/DDBJ whole genome shotgun (WGS) entry which is preliminary data.</text>
</comment>
<dbReference type="InterPro" id="IPR052703">
    <property type="entry name" value="Aromatic_CoA_ox/epox"/>
</dbReference>
<dbReference type="InterPro" id="IPR012347">
    <property type="entry name" value="Ferritin-like"/>
</dbReference>
<name>A0A4R0JV08_9ACTN</name>
<dbReference type="NCBIfam" id="TIGR02158">
    <property type="entry name" value="PA_CoA_Oxy3"/>
    <property type="match status" value="1"/>
</dbReference>
<dbReference type="InterPro" id="IPR007814">
    <property type="entry name" value="PaaA_PaaC"/>
</dbReference>
<evidence type="ECO:0000313" key="2">
    <source>
        <dbReference type="Proteomes" id="UP000293342"/>
    </source>
</evidence>
<dbReference type="RefSeq" id="WP_131514528.1">
    <property type="nucleotide sequence ID" value="NZ_SJKD01000003.1"/>
</dbReference>
<dbReference type="Proteomes" id="UP000293342">
    <property type="component" value="Unassembled WGS sequence"/>
</dbReference>
<evidence type="ECO:0000313" key="1">
    <source>
        <dbReference type="EMBL" id="TCC50014.1"/>
    </source>
</evidence>
<dbReference type="GO" id="GO:0010124">
    <property type="term" value="P:phenylacetate catabolic process"/>
    <property type="evidence" value="ECO:0007669"/>
    <property type="project" value="InterPro"/>
</dbReference>
<sequence length="250" mass="28037">MSASLSDLFFYTLRLGDDALISAQRTAEWIAAAPQLEEDVALGNIGLDQLGQARSLLQYAGVVEGAGRSEDHLAYFRDEREFLNLQLCELPNGDFAHAMARLLYFATYQQLLYDELRSCDDEQLAGVAGKAVKEVAYHVDHATQWVLRLGDGTEESHRRMEQALDALWPYTAELFESDELVRRLAVAVDPSTLQDEWTRRVMAVIDESTCSRPSASYQHSGGRQGRHTEHLGYLLAELQHVARSHPGATW</sequence>
<dbReference type="InterPro" id="IPR009078">
    <property type="entry name" value="Ferritin-like_SF"/>
</dbReference>
<keyword evidence="2" id="KW-1185">Reference proteome</keyword>
<dbReference type="AlphaFoldDB" id="A0A4R0JV08"/>